<dbReference type="Gramene" id="Solyc05g023840.1.1">
    <property type="protein sequence ID" value="Solyc05g023840.1.1.1"/>
    <property type="gene ID" value="Solyc05g023840.1"/>
</dbReference>
<reference evidence="1" key="1">
    <citation type="journal article" date="2012" name="Nature">
        <title>The tomato genome sequence provides insights into fleshy fruit evolution.</title>
        <authorList>
            <consortium name="Tomato Genome Consortium"/>
        </authorList>
    </citation>
    <scope>NUCLEOTIDE SEQUENCE [LARGE SCALE GENOMIC DNA]</scope>
    <source>
        <strain evidence="1">cv. Heinz 1706</strain>
    </source>
</reference>
<accession>A0A3Q7GFF6</accession>
<proteinExistence type="predicted"/>
<dbReference type="PANTHER" id="PTHR48428:SF1">
    <property type="entry name" value="PLANT-SPECIFIC TFIIB-RELATED PROTEIN PTF2"/>
    <property type="match status" value="1"/>
</dbReference>
<dbReference type="InterPro" id="IPR053340">
    <property type="entry name" value="PTF2"/>
</dbReference>
<organism evidence="1">
    <name type="scientific">Solanum lycopersicum</name>
    <name type="common">Tomato</name>
    <name type="synonym">Lycopersicon esculentum</name>
    <dbReference type="NCBI Taxonomy" id="4081"/>
    <lineage>
        <taxon>Eukaryota</taxon>
        <taxon>Viridiplantae</taxon>
        <taxon>Streptophyta</taxon>
        <taxon>Embryophyta</taxon>
        <taxon>Tracheophyta</taxon>
        <taxon>Spermatophyta</taxon>
        <taxon>Magnoliopsida</taxon>
        <taxon>eudicotyledons</taxon>
        <taxon>Gunneridae</taxon>
        <taxon>Pentapetalae</taxon>
        <taxon>asterids</taxon>
        <taxon>lamiids</taxon>
        <taxon>Solanales</taxon>
        <taxon>Solanaceae</taxon>
        <taxon>Solanoideae</taxon>
        <taxon>Solaneae</taxon>
        <taxon>Solanum</taxon>
        <taxon>Solanum subgen. Lycopersicon</taxon>
    </lineage>
</organism>
<dbReference type="SMR" id="A0A3Q7GFF6"/>
<evidence type="ECO:0000313" key="2">
    <source>
        <dbReference type="Proteomes" id="UP000004994"/>
    </source>
</evidence>
<dbReference type="PANTHER" id="PTHR48428">
    <property type="entry name" value="PLANT-SPECIFIC TFIIB-RELATED PROTEIN PTF2"/>
    <property type="match status" value="1"/>
</dbReference>
<reference evidence="1" key="2">
    <citation type="submission" date="2019-01" db="UniProtKB">
        <authorList>
            <consortium name="EnsemblPlants"/>
        </authorList>
    </citation>
    <scope>IDENTIFICATION</scope>
    <source>
        <strain evidence="1">cv. Heinz 1706</strain>
    </source>
</reference>
<dbReference type="PaxDb" id="4081-Solyc05g023840.1.1"/>
<evidence type="ECO:0000313" key="1">
    <source>
        <dbReference type="EnsemblPlants" id="Solyc05g023840.1.1.1"/>
    </source>
</evidence>
<protein>
    <submittedName>
        <fullName evidence="1">Uncharacterized protein</fullName>
    </submittedName>
</protein>
<dbReference type="STRING" id="4081.A0A3Q7GFF6"/>
<dbReference type="EnsemblPlants" id="Solyc05g023840.1.1">
    <property type="protein sequence ID" value="Solyc05g023840.1.1.1"/>
    <property type="gene ID" value="Solyc05g023840.1"/>
</dbReference>
<name>A0A3Q7GFF6_SOLLC</name>
<sequence>MRYAYIDYALDADDTVNDSQYFTMDHSKRLSIEGPNRFQISQECLTMIYSKMKDEMHVHELTHRRDNSIRKRKRGYGMLSYTDWWKGELEMSKKLLVKQIVEKDVALSVMPPSFDSGCLAYERRKEKILLASKT</sequence>
<keyword evidence="2" id="KW-1185">Reference proteome</keyword>
<dbReference type="AlphaFoldDB" id="A0A3Q7GFF6"/>
<dbReference type="Proteomes" id="UP000004994">
    <property type="component" value="Chromosome 5"/>
</dbReference>
<dbReference type="InParanoid" id="A0A3Q7GFF6"/>